<evidence type="ECO:0000313" key="7">
    <source>
        <dbReference type="EMBL" id="CAB4962949.1"/>
    </source>
</evidence>
<feature type="domain" description="Helicase XPB/Ssl2 N-terminal" evidence="1">
    <location>
        <begin position="439"/>
        <end position="561"/>
    </location>
</feature>
<sequence length="718" mass="78463">MSVNSFADELRARSDAAIAELFQVRPDLLSPVPTDLSALSARANSTPSLMRALESLNKFQLEVLAATCTLNSPFSKAELLSITTPDAGDELPRLWAAGLVYKDGSKFRLPGNLPHLIGHEPAGLGPQSIKKIDFKGLKDIPADSAAVLERLTWGPPRGQVANIKSPGKAIGWLLENNYLMVMDSRTVVLPREVGMHLRGGKVLKEFTPFAKKFTGAGRKQRDVDRAAIANISNFLRWCEELAHHWSDEPPTALRSGGLGIRDLKRSADHLGVSENCVALVAEVLYLGGLIVIDTDDQILPTNSFDIWMSRSLEERWSALVNLWLETSRVSGLVGKAGEKNIAPLGPELDRAGIASMRKVTLNILSQNLELDPDLKTLQEIIAWQMPQRFNAEYIEWTLREAEWLGLTGQGALSEFGIAFLGEADDLGVEGALPKPVDHILIQADNSAIAPGPLTVELANMIGTIADIESRGGASVYRFSESSIRRGLDHGQTGEQIKDFLKKTSKTPVPQPLEYLINDVAKRHGRLRVGSAQSYIRCEDEGLVTQILHDRKLEPLRFRKLASQVLVCDVEPGDVIATLREANYLPAAENASGILISAPAIRRAKSRPRPPRVLSETHAPSEIIIKAAVRTLRTGEKASSHKPREVPRTTANETLDLLHQYIEEQASLTIGYADTNGGVSNRLIDPISISLGTLIARDHATGEMQSFRIPRITGVSPAK</sequence>
<dbReference type="EMBL" id="CAEZXD010000001">
    <property type="protein sequence ID" value="CAB4666009.1"/>
    <property type="molecule type" value="Genomic_DNA"/>
</dbReference>
<protein>
    <submittedName>
        <fullName evidence="2">Unannotated protein</fullName>
    </submittedName>
</protein>
<evidence type="ECO:0000313" key="4">
    <source>
        <dbReference type="EMBL" id="CAB4814179.1"/>
    </source>
</evidence>
<dbReference type="EMBL" id="CAFAAZ010000002">
    <property type="protein sequence ID" value="CAB4814179.1"/>
    <property type="molecule type" value="Genomic_DNA"/>
</dbReference>
<accession>A0A6J6LYL1</accession>
<gene>
    <name evidence="2" type="ORF">UFOPK2343_00069</name>
    <name evidence="3" type="ORF">UFOPK2652_00140</name>
    <name evidence="4" type="ORF">UFOPK3128_00279</name>
    <name evidence="5" type="ORF">UFOPK3227_00017</name>
    <name evidence="6" type="ORF">UFOPK3511_00565</name>
    <name evidence="7" type="ORF">UFOPK3880_00460</name>
    <name evidence="8" type="ORF">UFOPK4146_00705</name>
</gene>
<evidence type="ECO:0000259" key="1">
    <source>
        <dbReference type="Pfam" id="PF13625"/>
    </source>
</evidence>
<dbReference type="EMBL" id="CAFAHD010000001">
    <property type="protein sequence ID" value="CAB4837010.1"/>
    <property type="molecule type" value="Genomic_DNA"/>
</dbReference>
<dbReference type="PROSITE" id="PS52050">
    <property type="entry name" value="WYL"/>
    <property type="match status" value="1"/>
</dbReference>
<dbReference type="Pfam" id="PF13625">
    <property type="entry name" value="Helicase_C_3"/>
    <property type="match status" value="1"/>
</dbReference>
<dbReference type="EMBL" id="CAFBMA010000003">
    <property type="protein sequence ID" value="CAB4893008.1"/>
    <property type="molecule type" value="Genomic_DNA"/>
</dbReference>
<organism evidence="2">
    <name type="scientific">freshwater metagenome</name>
    <dbReference type="NCBI Taxonomy" id="449393"/>
    <lineage>
        <taxon>unclassified sequences</taxon>
        <taxon>metagenomes</taxon>
        <taxon>ecological metagenomes</taxon>
    </lineage>
</organism>
<evidence type="ECO:0000313" key="3">
    <source>
        <dbReference type="EMBL" id="CAB4700412.1"/>
    </source>
</evidence>
<evidence type="ECO:0000313" key="8">
    <source>
        <dbReference type="EMBL" id="CAB5028101.1"/>
    </source>
</evidence>
<name>A0A6J6LYL1_9ZZZZ</name>
<dbReference type="EMBL" id="CAFBNU010000003">
    <property type="protein sequence ID" value="CAB4962949.1"/>
    <property type="molecule type" value="Genomic_DNA"/>
</dbReference>
<proteinExistence type="predicted"/>
<evidence type="ECO:0000313" key="6">
    <source>
        <dbReference type="EMBL" id="CAB4893008.1"/>
    </source>
</evidence>
<dbReference type="EMBL" id="CAEZYD010000001">
    <property type="protein sequence ID" value="CAB4700412.1"/>
    <property type="molecule type" value="Genomic_DNA"/>
</dbReference>
<dbReference type="AlphaFoldDB" id="A0A6J6LYL1"/>
<evidence type="ECO:0000313" key="2">
    <source>
        <dbReference type="EMBL" id="CAB4666009.1"/>
    </source>
</evidence>
<dbReference type="EMBL" id="CAFBPT010000004">
    <property type="protein sequence ID" value="CAB5028101.1"/>
    <property type="molecule type" value="Genomic_DNA"/>
</dbReference>
<dbReference type="InterPro" id="IPR032830">
    <property type="entry name" value="XPB/Ssl2_N"/>
</dbReference>
<reference evidence="2" key="1">
    <citation type="submission" date="2020-05" db="EMBL/GenBank/DDBJ databases">
        <authorList>
            <person name="Chiriac C."/>
            <person name="Salcher M."/>
            <person name="Ghai R."/>
            <person name="Kavagutti S V."/>
        </authorList>
    </citation>
    <scope>NUCLEOTIDE SEQUENCE</scope>
</reference>
<evidence type="ECO:0000313" key="5">
    <source>
        <dbReference type="EMBL" id="CAB4837010.1"/>
    </source>
</evidence>